<dbReference type="PANTHER" id="PTHR35041:SF6">
    <property type="entry name" value="FORMYLMETHIONINE DEFORMYLASE-LIKE PROTEIN-RELATED"/>
    <property type="match status" value="1"/>
</dbReference>
<dbReference type="OrthoDB" id="5322539at2759"/>
<accession>A0A428QST6</accession>
<feature type="transmembrane region" description="Helical" evidence="1">
    <location>
        <begin position="12"/>
        <end position="30"/>
    </location>
</feature>
<evidence type="ECO:0000313" key="2">
    <source>
        <dbReference type="EMBL" id="RSL68340.1"/>
    </source>
</evidence>
<keyword evidence="1" id="KW-0472">Membrane</keyword>
<feature type="transmembrane region" description="Helical" evidence="1">
    <location>
        <begin position="129"/>
        <end position="148"/>
    </location>
</feature>
<keyword evidence="1" id="KW-1133">Transmembrane helix</keyword>
<feature type="transmembrane region" description="Helical" evidence="1">
    <location>
        <begin position="70"/>
        <end position="92"/>
    </location>
</feature>
<comment type="caution">
    <text evidence="2">The sequence shown here is derived from an EMBL/GenBank/DDBJ whole genome shotgun (WGS) entry which is preliminary data.</text>
</comment>
<dbReference type="AlphaFoldDB" id="A0A428QST6"/>
<name>A0A428QST6_9HYPO</name>
<feature type="transmembrane region" description="Helical" evidence="1">
    <location>
        <begin position="104"/>
        <end position="123"/>
    </location>
</feature>
<gene>
    <name evidence="2" type="ORF">CEP54_002880</name>
</gene>
<protein>
    <submittedName>
        <fullName evidence="2">Uncharacterized protein</fullName>
    </submittedName>
</protein>
<feature type="transmembrane region" description="Helical" evidence="1">
    <location>
        <begin position="607"/>
        <end position="628"/>
    </location>
</feature>
<proteinExistence type="predicted"/>
<organism evidence="2 3">
    <name type="scientific">Fusarium duplospermum</name>
    <dbReference type="NCBI Taxonomy" id="1325734"/>
    <lineage>
        <taxon>Eukaryota</taxon>
        <taxon>Fungi</taxon>
        <taxon>Dikarya</taxon>
        <taxon>Ascomycota</taxon>
        <taxon>Pezizomycotina</taxon>
        <taxon>Sordariomycetes</taxon>
        <taxon>Hypocreomycetidae</taxon>
        <taxon>Hypocreales</taxon>
        <taxon>Nectriaceae</taxon>
        <taxon>Fusarium</taxon>
        <taxon>Fusarium solani species complex</taxon>
    </lineage>
</organism>
<reference evidence="2 3" key="1">
    <citation type="submission" date="2017-06" db="EMBL/GenBank/DDBJ databases">
        <title>Comparative genomic analysis of Ambrosia Fusariam Clade fungi.</title>
        <authorList>
            <person name="Stajich J.E."/>
            <person name="Carrillo J."/>
            <person name="Kijimoto T."/>
            <person name="Eskalen A."/>
            <person name="O'Donnell K."/>
            <person name="Kasson M."/>
        </authorList>
    </citation>
    <scope>NUCLEOTIDE SEQUENCE [LARGE SCALE GENOMIC DNA]</scope>
    <source>
        <strain evidence="2 3">NRRL62584</strain>
    </source>
</reference>
<evidence type="ECO:0000313" key="3">
    <source>
        <dbReference type="Proteomes" id="UP000288168"/>
    </source>
</evidence>
<dbReference type="STRING" id="1325734.A0A428QST6"/>
<dbReference type="PANTHER" id="PTHR35041">
    <property type="entry name" value="MEDIATOR OF RNA POLYMERASE II TRANSCRIPTION SUBUNIT 1"/>
    <property type="match status" value="1"/>
</dbReference>
<keyword evidence="1" id="KW-0812">Transmembrane</keyword>
<sequence>MAPHIKRQIHWLTPVSMVGALLLGGLFALGHDLFYNNLAGTTVAADSFELAGAEVSRQQLNLAAGTTLAFLFKSAIVSAVSIAYFQAVWHFLKSSKREIDISNMDVLLSALGNAISLVSFSTWLKGPLLLLIAIVAWLIPVVSIITPATLSVGFASPPNALLQVPHVAFTGLSLLRWMPKRLDESMIMAPCRNDPSIKNCPSDLTIYLYNGPSDALRRVVAAAAAEGNILAIDAPAPNSSWSLEFLSPTLQCDEVTGDTRRRIEENIANFTTLHCDESPGYVAWTPTSTKDESLLPFFLVEKDGGSYYSYNEVPTYDREGRRPMDFRSPGFIPPNDLVLFMAIIPAALRLSPRIDKTFACNISEENAGFEIRTGKKNLTILTEGLFDSTSSVLRCHIHNSTYEARFNITNGNQHVKVKVNHVEEKPLDAITGVWASDPLSNNTECTPLNMDTECALEPSLLRHLSYQALMDAFSEILVGNLAIRRRKYDDSVVFHGNTSIRSTVLTNTPELQVLRNLTLLSKNWAMLHIVEPRANEWAYKGLWNGPGEQRTMPLKEALEELFQNITISLMSSPLLQPNKHSAFKPNDTEVTFSTMHPVYIYARNRLWLAYGLGIACSILILCIGMLAIHMNGASFSNTFSTLLRRGRGASLSSEIEKVDLDGRDPLPEYIKDMKIKFSKGSVQADEYIPMSEANEWETERRRP</sequence>
<dbReference type="EMBL" id="NKCI01000017">
    <property type="protein sequence ID" value="RSL68340.1"/>
    <property type="molecule type" value="Genomic_DNA"/>
</dbReference>
<evidence type="ECO:0000256" key="1">
    <source>
        <dbReference type="SAM" id="Phobius"/>
    </source>
</evidence>
<keyword evidence="3" id="KW-1185">Reference proteome</keyword>
<dbReference type="Proteomes" id="UP000288168">
    <property type="component" value="Unassembled WGS sequence"/>
</dbReference>